<organism evidence="1 2">
    <name type="scientific">Irpex rosettiformis</name>
    <dbReference type="NCBI Taxonomy" id="378272"/>
    <lineage>
        <taxon>Eukaryota</taxon>
        <taxon>Fungi</taxon>
        <taxon>Dikarya</taxon>
        <taxon>Basidiomycota</taxon>
        <taxon>Agaricomycotina</taxon>
        <taxon>Agaricomycetes</taxon>
        <taxon>Polyporales</taxon>
        <taxon>Irpicaceae</taxon>
        <taxon>Irpex</taxon>
    </lineage>
</organism>
<feature type="non-terminal residue" evidence="1">
    <location>
        <position position="1"/>
    </location>
</feature>
<evidence type="ECO:0000313" key="1">
    <source>
        <dbReference type="EMBL" id="KAI0083051.1"/>
    </source>
</evidence>
<name>A0ACB8TM36_9APHY</name>
<dbReference type="EMBL" id="MU275004">
    <property type="protein sequence ID" value="KAI0083051.1"/>
    <property type="molecule type" value="Genomic_DNA"/>
</dbReference>
<comment type="caution">
    <text evidence="1">The sequence shown here is derived from an EMBL/GenBank/DDBJ whole genome shotgun (WGS) entry which is preliminary data.</text>
</comment>
<proteinExistence type="predicted"/>
<accession>A0ACB8TM36</accession>
<feature type="non-terminal residue" evidence="1">
    <location>
        <position position="143"/>
    </location>
</feature>
<sequence length="143" mass="16234">GRDGGQTSIPNLRYAAEPGLERLTETNKEKCEALRSVFFPAPGIDPNADGNFEYPPPAFTFRTIPLTLVQEVLKTLKSYKAAGIDDIPNEVYKNCAHLLDQHLHRLFEATFTLKIYPQEWRTARIVVLRKPGKKDYTAPNAYR</sequence>
<dbReference type="Proteomes" id="UP001055072">
    <property type="component" value="Unassembled WGS sequence"/>
</dbReference>
<gene>
    <name evidence="1" type="ORF">BDY19DRAFT_1097919</name>
</gene>
<evidence type="ECO:0000313" key="2">
    <source>
        <dbReference type="Proteomes" id="UP001055072"/>
    </source>
</evidence>
<keyword evidence="2" id="KW-1185">Reference proteome</keyword>
<reference evidence="1" key="1">
    <citation type="journal article" date="2021" name="Environ. Microbiol.">
        <title>Gene family expansions and transcriptome signatures uncover fungal adaptations to wood decay.</title>
        <authorList>
            <person name="Hage H."/>
            <person name="Miyauchi S."/>
            <person name="Viragh M."/>
            <person name="Drula E."/>
            <person name="Min B."/>
            <person name="Chaduli D."/>
            <person name="Navarro D."/>
            <person name="Favel A."/>
            <person name="Norest M."/>
            <person name="Lesage-Meessen L."/>
            <person name="Balint B."/>
            <person name="Merenyi Z."/>
            <person name="de Eugenio L."/>
            <person name="Morin E."/>
            <person name="Martinez A.T."/>
            <person name="Baldrian P."/>
            <person name="Stursova M."/>
            <person name="Martinez M.J."/>
            <person name="Novotny C."/>
            <person name="Magnuson J.K."/>
            <person name="Spatafora J.W."/>
            <person name="Maurice S."/>
            <person name="Pangilinan J."/>
            <person name="Andreopoulos W."/>
            <person name="LaButti K."/>
            <person name="Hundley H."/>
            <person name="Na H."/>
            <person name="Kuo A."/>
            <person name="Barry K."/>
            <person name="Lipzen A."/>
            <person name="Henrissat B."/>
            <person name="Riley R."/>
            <person name="Ahrendt S."/>
            <person name="Nagy L.G."/>
            <person name="Grigoriev I.V."/>
            <person name="Martin F."/>
            <person name="Rosso M.N."/>
        </authorList>
    </citation>
    <scope>NUCLEOTIDE SEQUENCE</scope>
    <source>
        <strain evidence="1">CBS 384.51</strain>
    </source>
</reference>
<protein>
    <submittedName>
        <fullName evidence="1">Uncharacterized protein</fullName>
    </submittedName>
</protein>